<name>A0A917HRH8_9BACT</name>
<feature type="domain" description="MacB-like periplasmic core" evidence="9">
    <location>
        <begin position="518"/>
        <end position="729"/>
    </location>
</feature>
<comment type="subcellular location">
    <subcellularLocation>
        <location evidence="1">Cell membrane</location>
        <topology evidence="1">Multi-pass membrane protein</topology>
    </subcellularLocation>
</comment>
<comment type="caution">
    <text evidence="10">The sequence shown here is derived from an EMBL/GenBank/DDBJ whole genome shotgun (WGS) entry which is preliminary data.</text>
</comment>
<keyword evidence="2" id="KW-1003">Cell membrane</keyword>
<keyword evidence="11" id="KW-1185">Reference proteome</keyword>
<feature type="domain" description="ABC3 transporter permease C-terminal" evidence="8">
    <location>
        <begin position="776"/>
        <end position="888"/>
    </location>
</feature>
<comment type="similarity">
    <text evidence="6">Belongs to the ABC-4 integral membrane protein family.</text>
</comment>
<accession>A0A917HRH8</accession>
<organism evidence="10 11">
    <name type="scientific">Edaphobacter dinghuensis</name>
    <dbReference type="NCBI Taxonomy" id="1560005"/>
    <lineage>
        <taxon>Bacteria</taxon>
        <taxon>Pseudomonadati</taxon>
        <taxon>Acidobacteriota</taxon>
        <taxon>Terriglobia</taxon>
        <taxon>Terriglobales</taxon>
        <taxon>Acidobacteriaceae</taxon>
        <taxon>Edaphobacter</taxon>
    </lineage>
</organism>
<reference evidence="10" key="1">
    <citation type="journal article" date="2014" name="Int. J. Syst. Evol. Microbiol.">
        <title>Complete genome sequence of Corynebacterium casei LMG S-19264T (=DSM 44701T), isolated from a smear-ripened cheese.</title>
        <authorList>
            <consortium name="US DOE Joint Genome Institute (JGI-PGF)"/>
            <person name="Walter F."/>
            <person name="Albersmeier A."/>
            <person name="Kalinowski J."/>
            <person name="Ruckert C."/>
        </authorList>
    </citation>
    <scope>NUCLEOTIDE SEQUENCE</scope>
    <source>
        <strain evidence="10">CGMCC 1.12997</strain>
    </source>
</reference>
<dbReference type="Pfam" id="PF02687">
    <property type="entry name" value="FtsX"/>
    <property type="match status" value="2"/>
</dbReference>
<feature type="transmembrane region" description="Helical" evidence="7">
    <location>
        <begin position="827"/>
        <end position="846"/>
    </location>
</feature>
<evidence type="ECO:0000256" key="1">
    <source>
        <dbReference type="ARBA" id="ARBA00004651"/>
    </source>
</evidence>
<dbReference type="NCBIfam" id="TIGR03434">
    <property type="entry name" value="ADOP"/>
    <property type="match status" value="1"/>
</dbReference>
<feature type="domain" description="ABC3 transporter permease C-terminal" evidence="8">
    <location>
        <begin position="366"/>
        <end position="483"/>
    </location>
</feature>
<evidence type="ECO:0000259" key="8">
    <source>
        <dbReference type="Pfam" id="PF02687"/>
    </source>
</evidence>
<feature type="transmembrane region" description="Helical" evidence="7">
    <location>
        <begin position="858"/>
        <end position="877"/>
    </location>
</feature>
<evidence type="ECO:0000256" key="2">
    <source>
        <dbReference type="ARBA" id="ARBA00022475"/>
    </source>
</evidence>
<evidence type="ECO:0000256" key="7">
    <source>
        <dbReference type="SAM" id="Phobius"/>
    </source>
</evidence>
<feature type="transmembrane region" description="Helical" evidence="7">
    <location>
        <begin position="506"/>
        <end position="529"/>
    </location>
</feature>
<dbReference type="InterPro" id="IPR047928">
    <property type="entry name" value="Perm_prefix_1"/>
</dbReference>
<feature type="transmembrane region" description="Helical" evidence="7">
    <location>
        <begin position="97"/>
        <end position="119"/>
    </location>
</feature>
<evidence type="ECO:0000259" key="9">
    <source>
        <dbReference type="Pfam" id="PF12704"/>
    </source>
</evidence>
<reference evidence="10" key="2">
    <citation type="submission" date="2020-09" db="EMBL/GenBank/DDBJ databases">
        <authorList>
            <person name="Sun Q."/>
            <person name="Zhou Y."/>
        </authorList>
    </citation>
    <scope>NUCLEOTIDE SEQUENCE</scope>
    <source>
        <strain evidence="10">CGMCC 1.12997</strain>
    </source>
</reference>
<evidence type="ECO:0000313" key="10">
    <source>
        <dbReference type="EMBL" id="GGG86870.1"/>
    </source>
</evidence>
<dbReference type="PANTHER" id="PTHR30572:SF4">
    <property type="entry name" value="ABC TRANSPORTER PERMEASE YTRF"/>
    <property type="match status" value="1"/>
</dbReference>
<feature type="transmembrane region" description="Helical" evidence="7">
    <location>
        <begin position="417"/>
        <end position="439"/>
    </location>
</feature>
<dbReference type="PANTHER" id="PTHR30572">
    <property type="entry name" value="MEMBRANE COMPONENT OF TRANSPORTER-RELATED"/>
    <property type="match status" value="1"/>
</dbReference>
<dbReference type="GO" id="GO:0022857">
    <property type="term" value="F:transmembrane transporter activity"/>
    <property type="evidence" value="ECO:0007669"/>
    <property type="project" value="TreeGrafter"/>
</dbReference>
<dbReference type="InterPro" id="IPR017800">
    <property type="entry name" value="ADOP"/>
</dbReference>
<evidence type="ECO:0008006" key="12">
    <source>
        <dbReference type="Google" id="ProtNLM"/>
    </source>
</evidence>
<dbReference type="InterPro" id="IPR003838">
    <property type="entry name" value="ABC3_permease_C"/>
</dbReference>
<sequence length="895" mass="98399">MMRALCLLWARIRGQAAQRREDEAFEDEIQEHIALLEERYKMRGMSEEEAVRAARRQFGNVTVLKERQRIQRGILSPAEWWRDVRFGMRMLVKTPSVTLIALLTLSLGIGLNVALFSVLDAVMFKTLPIAQPDRLVRLERGSGEPTFTYALWQEIKARQEVFSGVFAYQARLFNSSLSGEKHFVAGLYVSGDYFSTLEIPAIVGRTLIDRDDRRGAAPVAVISYACWRRQFAGDPEILHRQITLEKHSFQIVGVTPRGFYGTEPGYQFDVAIPLEAERIIQPDHPTLDRPFAWWLYAFGRLKSGVSLESARARMMALSPYIDSAALPPGTDAETRKWYMAPIVLSPAATGISTLRDSYGKALVLLNIMLGIVLLIACANIANLQLVRFSARRREFAVRAALGASRHRLFRQLAVENLILATTGAGLGLMLARYAGRLLLQLTSSKRQPTVLDLSIDYRLVLVVIGLTVATAVFFGIAPALKLAYVAPQNAMKQESQTVAGSGRRDWTRFLIPLQLGLSVILLFGAMLFVRSLTELLHQNLGFDKESVLLINTDLDIHPGSDQERLQLASTFQERITNLPGALSVSRSDVTPISGDTWQWDVQPQIDSAGAGKLHVYGNLVAPDFFRTLGTPLLSGRDFDEQDRAGSPLVAILNRAAAKSMFPGADPVGRFYRKMDRDKGNPLIQIVGVVGDAKYRSLRSAAPPTVYIPITQNLSPLPVIGTFEIRFAGGAASMEKQVEQLAQSIDPQTSLEFTLLSEQVSDSLGQVKMIATLASGFSLLALVLASIGMYGVMAYSVSRRTAEIGLRIALGARRSSVLQMVMGESLKLVGIGLLFGIPGAAIGARFIRAMLFGIYPLDPLLLTLSILVICVIAALAACHPAARASRIDPATALRYE</sequence>
<dbReference type="InterPro" id="IPR025857">
    <property type="entry name" value="MacB_PCD"/>
</dbReference>
<feature type="domain" description="MacB-like periplasmic core" evidence="9">
    <location>
        <begin position="98"/>
        <end position="315"/>
    </location>
</feature>
<dbReference type="AlphaFoldDB" id="A0A917HRH8"/>
<evidence type="ECO:0000256" key="3">
    <source>
        <dbReference type="ARBA" id="ARBA00022692"/>
    </source>
</evidence>
<evidence type="ECO:0000256" key="5">
    <source>
        <dbReference type="ARBA" id="ARBA00023136"/>
    </source>
</evidence>
<dbReference type="Pfam" id="PF12704">
    <property type="entry name" value="MacB_PCD"/>
    <property type="match status" value="2"/>
</dbReference>
<dbReference type="RefSeq" id="WP_317890869.1">
    <property type="nucleotide sequence ID" value="NZ_JAGSYJ010000004.1"/>
</dbReference>
<dbReference type="GO" id="GO:0005886">
    <property type="term" value="C:plasma membrane"/>
    <property type="evidence" value="ECO:0007669"/>
    <property type="project" value="UniProtKB-SubCell"/>
</dbReference>
<feature type="transmembrane region" description="Helical" evidence="7">
    <location>
        <begin position="459"/>
        <end position="485"/>
    </location>
</feature>
<keyword evidence="4 7" id="KW-1133">Transmembrane helix</keyword>
<protein>
    <recommendedName>
        <fullName evidence="12">Permease</fullName>
    </recommendedName>
</protein>
<feature type="transmembrane region" description="Helical" evidence="7">
    <location>
        <begin position="768"/>
        <end position="791"/>
    </location>
</feature>
<dbReference type="Proteomes" id="UP000647241">
    <property type="component" value="Unassembled WGS sequence"/>
</dbReference>
<evidence type="ECO:0000256" key="6">
    <source>
        <dbReference type="ARBA" id="ARBA00038076"/>
    </source>
</evidence>
<dbReference type="EMBL" id="BMGT01000004">
    <property type="protein sequence ID" value="GGG86870.1"/>
    <property type="molecule type" value="Genomic_DNA"/>
</dbReference>
<gene>
    <name evidence="10" type="ORF">GCM10011585_33560</name>
</gene>
<evidence type="ECO:0000256" key="4">
    <source>
        <dbReference type="ARBA" id="ARBA00022989"/>
    </source>
</evidence>
<keyword evidence="5 7" id="KW-0472">Membrane</keyword>
<keyword evidence="3 7" id="KW-0812">Transmembrane</keyword>
<dbReference type="NCBIfam" id="NF038403">
    <property type="entry name" value="perm_prefix_1"/>
    <property type="match status" value="1"/>
</dbReference>
<proteinExistence type="inferred from homology"/>
<feature type="transmembrane region" description="Helical" evidence="7">
    <location>
        <begin position="361"/>
        <end position="383"/>
    </location>
</feature>
<evidence type="ECO:0000313" key="11">
    <source>
        <dbReference type="Proteomes" id="UP000647241"/>
    </source>
</evidence>
<dbReference type="InterPro" id="IPR050250">
    <property type="entry name" value="Macrolide_Exporter_MacB"/>
</dbReference>